<feature type="compositionally biased region" description="Polar residues" evidence="1">
    <location>
        <begin position="93"/>
        <end position="104"/>
    </location>
</feature>
<keyword evidence="3" id="KW-1185">Reference proteome</keyword>
<proteinExistence type="predicted"/>
<dbReference type="EMBL" id="OX465081">
    <property type="protein sequence ID" value="CAI9284796.1"/>
    <property type="molecule type" value="Genomic_DNA"/>
</dbReference>
<evidence type="ECO:0000313" key="3">
    <source>
        <dbReference type="Proteomes" id="UP001177003"/>
    </source>
</evidence>
<feature type="region of interest" description="Disordered" evidence="1">
    <location>
        <begin position="18"/>
        <end position="71"/>
    </location>
</feature>
<accession>A0AA35Z2Q2</accession>
<dbReference type="AlphaFoldDB" id="A0AA35Z2Q2"/>
<protein>
    <submittedName>
        <fullName evidence="2">Uncharacterized protein</fullName>
    </submittedName>
</protein>
<evidence type="ECO:0000313" key="2">
    <source>
        <dbReference type="EMBL" id="CAI9284796.1"/>
    </source>
</evidence>
<dbReference type="Proteomes" id="UP001177003">
    <property type="component" value="Chromosome 5"/>
</dbReference>
<feature type="compositionally biased region" description="Polar residues" evidence="1">
    <location>
        <begin position="29"/>
        <end position="38"/>
    </location>
</feature>
<evidence type="ECO:0000256" key="1">
    <source>
        <dbReference type="SAM" id="MobiDB-lite"/>
    </source>
</evidence>
<feature type="region of interest" description="Disordered" evidence="1">
    <location>
        <begin position="93"/>
        <end position="120"/>
    </location>
</feature>
<reference evidence="2" key="1">
    <citation type="submission" date="2023-04" db="EMBL/GenBank/DDBJ databases">
        <authorList>
            <person name="Vijverberg K."/>
            <person name="Xiong W."/>
            <person name="Schranz E."/>
        </authorList>
    </citation>
    <scope>NUCLEOTIDE SEQUENCE</scope>
</reference>
<sequence>MNTFKNLMKNVENGSIFKPNIGKDKSSNIHENLSNKDLNVTMGEENSTSDIDTSTVPSPPPSSPQPTSTIIPRTVPVVSPTFQGVINEPVTSLFSSQSTYQETPNNEDEEDDEMVGFVES</sequence>
<feature type="compositionally biased region" description="Acidic residues" evidence="1">
    <location>
        <begin position="105"/>
        <end position="114"/>
    </location>
</feature>
<organism evidence="2 3">
    <name type="scientific">Lactuca saligna</name>
    <name type="common">Willowleaf lettuce</name>
    <dbReference type="NCBI Taxonomy" id="75948"/>
    <lineage>
        <taxon>Eukaryota</taxon>
        <taxon>Viridiplantae</taxon>
        <taxon>Streptophyta</taxon>
        <taxon>Embryophyta</taxon>
        <taxon>Tracheophyta</taxon>
        <taxon>Spermatophyta</taxon>
        <taxon>Magnoliopsida</taxon>
        <taxon>eudicotyledons</taxon>
        <taxon>Gunneridae</taxon>
        <taxon>Pentapetalae</taxon>
        <taxon>asterids</taxon>
        <taxon>campanulids</taxon>
        <taxon>Asterales</taxon>
        <taxon>Asteraceae</taxon>
        <taxon>Cichorioideae</taxon>
        <taxon>Cichorieae</taxon>
        <taxon>Lactucinae</taxon>
        <taxon>Lactuca</taxon>
    </lineage>
</organism>
<name>A0AA35Z2Q2_LACSI</name>
<gene>
    <name evidence="2" type="ORF">LSALG_LOCUS24301</name>
</gene>